<dbReference type="GeneID" id="24920857"/>
<dbReference type="PROSITE" id="PS50082">
    <property type="entry name" value="WD_REPEATS_2"/>
    <property type="match status" value="4"/>
</dbReference>
<evidence type="ECO:0000256" key="2">
    <source>
        <dbReference type="ARBA" id="ARBA00004642"/>
    </source>
</evidence>
<dbReference type="InterPro" id="IPR038959">
    <property type="entry name" value="Prp19"/>
</dbReference>
<evidence type="ECO:0000256" key="15">
    <source>
        <dbReference type="ARBA" id="ARBA00023204"/>
    </source>
</evidence>
<keyword evidence="16 18" id="KW-0539">Nucleus</keyword>
<dbReference type="InterPro" id="IPR015943">
    <property type="entry name" value="WD40/YVTN_repeat-like_dom_sf"/>
</dbReference>
<dbReference type="FunFam" id="3.30.40.10:FF:000027">
    <property type="entry name" value="Pre-mRNA-processing factor 19, putative"/>
    <property type="match status" value="1"/>
</dbReference>
<evidence type="ECO:0000256" key="12">
    <source>
        <dbReference type="ARBA" id="ARBA00022763"/>
    </source>
</evidence>
<dbReference type="EMBL" id="FN668672">
    <property type="protein sequence ID" value="CBK23997.2"/>
    <property type="molecule type" value="Genomic_DNA"/>
</dbReference>
<dbReference type="GO" id="GO:0000398">
    <property type="term" value="P:mRNA splicing, via spliceosome"/>
    <property type="evidence" value="ECO:0007669"/>
    <property type="project" value="InterPro"/>
</dbReference>
<dbReference type="InterPro" id="IPR001680">
    <property type="entry name" value="WD40_rpt"/>
</dbReference>
<dbReference type="PROSITE" id="PS51698">
    <property type="entry name" value="U_BOX"/>
    <property type="match status" value="1"/>
</dbReference>
<dbReference type="Gene3D" id="2.130.10.10">
    <property type="entry name" value="YVTN repeat-like/Quinoprotein amine dehydrogenase"/>
    <property type="match status" value="1"/>
</dbReference>
<dbReference type="InterPro" id="IPR019775">
    <property type="entry name" value="WD40_repeat_CS"/>
</dbReference>
<dbReference type="AlphaFoldDB" id="D8M7F8"/>
<feature type="repeat" description="WD" evidence="17">
    <location>
        <begin position="325"/>
        <end position="366"/>
    </location>
</feature>
<evidence type="ECO:0000256" key="14">
    <source>
        <dbReference type="ARBA" id="ARBA00023187"/>
    </source>
</evidence>
<keyword evidence="12 18" id="KW-0227">DNA damage</keyword>
<feature type="repeat" description="WD" evidence="17">
    <location>
        <begin position="283"/>
        <end position="324"/>
    </location>
</feature>
<sequence length="484" mass="52843">MFCAISGEVPHEPVVSKKTGYIYEKSLITKYIEAEGKCPITGEELDLSDLIDVKTQPLVKPKPTPATSIPGLLVSLQNEWDSMMLESFTLKKHLQAVRQELSQALYQHEAACRVIARLIKERDEARAALASVESAAVSVPEGPKMEVEESKISDEMLSKMTRRAKESFKTRPKRVIPSDLATSEDISKWSLQSTYSAHKTAHPRVNALRISAVSPDLVLSGGDDGQVLLYDASAQRVERRFEGHAKPVSSALLVESGSARVVVSGSLDRTVRVWSGEERPTILRAHSEEVTGLALQPTGEFFVSCGRDGLWAFYDLAAARLVQTVRSEKSALETAEFHPDGLILATGTREGVVQVWDMKTQSCVASFGEAGEPARAVQAVAFSENGYTMASGGEDGKVRVWDLRNGECVKEWEVGSAVRALQFDFAGCYLGVGSDAVSVWESKAWTKVWECAEDADGYHCLAFGDKAKYLLAGCGNRSVARFSL</sequence>
<dbReference type="SMART" id="SM00504">
    <property type="entry name" value="Ubox"/>
    <property type="match status" value="1"/>
</dbReference>
<gene>
    <name evidence="20" type="ORF">GSBLH_T00003795001</name>
</gene>
<keyword evidence="14 18" id="KW-0508">mRNA splicing</keyword>
<keyword evidence="13 18" id="KW-0833">Ubl conjugation pathway</keyword>
<evidence type="ECO:0000256" key="16">
    <source>
        <dbReference type="ARBA" id="ARBA00023242"/>
    </source>
</evidence>
<dbReference type="GO" id="GO:0000974">
    <property type="term" value="C:Prp19 complex"/>
    <property type="evidence" value="ECO:0007669"/>
    <property type="project" value="UniProtKB-UniRule"/>
</dbReference>
<dbReference type="PANTHER" id="PTHR43995">
    <property type="entry name" value="PRE-MRNA-PROCESSING FACTOR 19"/>
    <property type="match status" value="1"/>
</dbReference>
<proteinExistence type="inferred from homology"/>
<feature type="domain" description="U-box" evidence="19">
    <location>
        <begin position="1"/>
        <end position="70"/>
    </location>
</feature>
<dbReference type="UniPathway" id="UPA00143"/>
<keyword evidence="15 18" id="KW-0234">DNA repair</keyword>
<dbReference type="CDD" id="cd16656">
    <property type="entry name" value="RING-Ubox_PRP19"/>
    <property type="match status" value="1"/>
</dbReference>
<dbReference type="OrthoDB" id="687049at2759"/>
<dbReference type="FunCoup" id="D8M7F8">
    <property type="interactions" value="574"/>
</dbReference>
<dbReference type="EC" id="2.3.2.27" evidence="5 18"/>
<dbReference type="GO" id="GO:0005654">
    <property type="term" value="C:nucleoplasm"/>
    <property type="evidence" value="ECO:0007669"/>
    <property type="project" value="UniProtKB-SubCell"/>
</dbReference>
<feature type="repeat" description="WD" evidence="17">
    <location>
        <begin position="377"/>
        <end position="411"/>
    </location>
</feature>
<dbReference type="PRINTS" id="PR00320">
    <property type="entry name" value="GPROTEINBRPT"/>
</dbReference>
<comment type="function">
    <text evidence="18">Ubiquitin-protein ligase which is mainly involved pre-mRNA splicing and DNA repair. Required for pre-mRNA splicing as component of the spliceosome.</text>
</comment>
<comment type="catalytic activity">
    <reaction evidence="1 18">
        <text>S-ubiquitinyl-[E2 ubiquitin-conjugating enzyme]-L-cysteine + [acceptor protein]-L-lysine = [E2 ubiquitin-conjugating enzyme]-L-cysteine + N(6)-ubiquitinyl-[acceptor protein]-L-lysine.</text>
        <dbReference type="EC" id="2.3.2.27"/>
    </reaction>
</comment>
<keyword evidence="7 17" id="KW-0853">WD repeat</keyword>
<keyword evidence="11" id="KW-0677">Repeat</keyword>
<keyword evidence="8 18" id="KW-0507">mRNA processing</keyword>
<dbReference type="PROSITE" id="PS00678">
    <property type="entry name" value="WD_REPEATS_1"/>
    <property type="match status" value="1"/>
</dbReference>
<dbReference type="InterPro" id="IPR055340">
    <property type="entry name" value="RING-Ubox_PRP19"/>
</dbReference>
<dbReference type="RefSeq" id="XP_012898045.1">
    <property type="nucleotide sequence ID" value="XM_013042591.1"/>
</dbReference>
<dbReference type="InterPro" id="IPR013915">
    <property type="entry name" value="Prp19_cc"/>
</dbReference>
<comment type="subunit">
    <text evidence="18">Homotetramer.</text>
</comment>
<dbReference type="PANTHER" id="PTHR43995:SF1">
    <property type="entry name" value="PRE-MRNA-PROCESSING FACTOR 19"/>
    <property type="match status" value="1"/>
</dbReference>
<dbReference type="Gene3D" id="3.30.40.10">
    <property type="entry name" value="Zinc/RING finger domain, C3HC4 (zinc finger)"/>
    <property type="match status" value="1"/>
</dbReference>
<dbReference type="SUPFAM" id="SSF57850">
    <property type="entry name" value="RING/U-box"/>
    <property type="match status" value="1"/>
</dbReference>
<dbReference type="GO" id="GO:0061630">
    <property type="term" value="F:ubiquitin protein ligase activity"/>
    <property type="evidence" value="ECO:0007669"/>
    <property type="project" value="UniProtKB-UniRule"/>
</dbReference>
<comment type="pathway">
    <text evidence="3 18">Protein modification; protein ubiquitination.</text>
</comment>
<dbReference type="OMA" id="SLDQHWA"/>
<evidence type="ECO:0000256" key="6">
    <source>
        <dbReference type="ARBA" id="ARBA00015618"/>
    </source>
</evidence>
<keyword evidence="10 18" id="KW-0747">Spliceosome</keyword>
<dbReference type="InterPro" id="IPR036322">
    <property type="entry name" value="WD40_repeat_dom_sf"/>
</dbReference>
<comment type="subcellular location">
    <subcellularLocation>
        <location evidence="2">Nucleus</location>
        <location evidence="2">Nucleoplasm</location>
    </subcellularLocation>
</comment>
<reference evidence="20" key="1">
    <citation type="submission" date="2010-02" db="EMBL/GenBank/DDBJ databases">
        <title>Sequencing and annotation of the Blastocystis hominis genome.</title>
        <authorList>
            <person name="Wincker P."/>
        </authorList>
    </citation>
    <scope>NUCLEOTIDE SEQUENCE</scope>
    <source>
        <strain evidence="20">Singapore isolate B</strain>
    </source>
</reference>
<keyword evidence="9 18" id="KW-0808">Transferase</keyword>
<dbReference type="SUPFAM" id="SSF50978">
    <property type="entry name" value="WD40 repeat-like"/>
    <property type="match status" value="1"/>
</dbReference>
<evidence type="ECO:0000256" key="7">
    <source>
        <dbReference type="ARBA" id="ARBA00022574"/>
    </source>
</evidence>
<dbReference type="CDD" id="cd00200">
    <property type="entry name" value="WD40"/>
    <property type="match status" value="1"/>
</dbReference>
<evidence type="ECO:0000313" key="21">
    <source>
        <dbReference type="Proteomes" id="UP000008312"/>
    </source>
</evidence>
<evidence type="ECO:0000256" key="10">
    <source>
        <dbReference type="ARBA" id="ARBA00022728"/>
    </source>
</evidence>
<evidence type="ECO:0000259" key="19">
    <source>
        <dbReference type="PROSITE" id="PS51698"/>
    </source>
</evidence>
<dbReference type="PROSITE" id="PS50294">
    <property type="entry name" value="WD_REPEATS_REGION"/>
    <property type="match status" value="3"/>
</dbReference>
<evidence type="ECO:0000256" key="13">
    <source>
        <dbReference type="ARBA" id="ARBA00022786"/>
    </source>
</evidence>
<protein>
    <recommendedName>
        <fullName evidence="6 18">Pre-mRNA-processing factor 19</fullName>
        <ecNumber evidence="5 18">2.3.2.27</ecNumber>
    </recommendedName>
</protein>
<evidence type="ECO:0000256" key="1">
    <source>
        <dbReference type="ARBA" id="ARBA00000900"/>
    </source>
</evidence>
<organism evidence="20">
    <name type="scientific">Blastocystis hominis</name>
    <dbReference type="NCBI Taxonomy" id="12968"/>
    <lineage>
        <taxon>Eukaryota</taxon>
        <taxon>Sar</taxon>
        <taxon>Stramenopiles</taxon>
        <taxon>Bigyra</taxon>
        <taxon>Opalozoa</taxon>
        <taxon>Opalinata</taxon>
        <taxon>Blastocystidae</taxon>
        <taxon>Blastocystis</taxon>
    </lineage>
</organism>
<name>D8M7F8_BLAHO</name>
<evidence type="ECO:0000256" key="17">
    <source>
        <dbReference type="PROSITE-ProRule" id="PRU00221"/>
    </source>
</evidence>
<dbReference type="InterPro" id="IPR020472">
    <property type="entry name" value="WD40_PAC1"/>
</dbReference>
<dbReference type="InterPro" id="IPR013083">
    <property type="entry name" value="Znf_RING/FYVE/PHD"/>
</dbReference>
<dbReference type="GO" id="GO:0071006">
    <property type="term" value="C:U2-type catalytic step 1 spliceosome"/>
    <property type="evidence" value="ECO:0007669"/>
    <property type="project" value="TreeGrafter"/>
</dbReference>
<evidence type="ECO:0000256" key="11">
    <source>
        <dbReference type="ARBA" id="ARBA00022737"/>
    </source>
</evidence>
<comment type="similarity">
    <text evidence="4 18">Belongs to the WD repeat PRP19 family.</text>
</comment>
<dbReference type="GO" id="GO:0006281">
    <property type="term" value="P:DNA repair"/>
    <property type="evidence" value="ECO:0007669"/>
    <property type="project" value="UniProtKB-KW"/>
</dbReference>
<evidence type="ECO:0000256" key="5">
    <source>
        <dbReference type="ARBA" id="ARBA00012483"/>
    </source>
</evidence>
<evidence type="ECO:0000256" key="4">
    <source>
        <dbReference type="ARBA" id="ARBA00006388"/>
    </source>
</evidence>
<evidence type="ECO:0000256" key="18">
    <source>
        <dbReference type="RuleBase" id="RU367101"/>
    </source>
</evidence>
<dbReference type="InParanoid" id="D8M7F8"/>
<dbReference type="Proteomes" id="UP000008312">
    <property type="component" value="Unassembled WGS sequence"/>
</dbReference>
<dbReference type="InterPro" id="IPR003613">
    <property type="entry name" value="Ubox_domain"/>
</dbReference>
<dbReference type="GO" id="GO:0070534">
    <property type="term" value="P:protein K63-linked ubiquitination"/>
    <property type="evidence" value="ECO:0007669"/>
    <property type="project" value="UniProtKB-UniRule"/>
</dbReference>
<feature type="repeat" description="WD" evidence="17">
    <location>
        <begin position="241"/>
        <end position="275"/>
    </location>
</feature>
<evidence type="ECO:0000313" key="20">
    <source>
        <dbReference type="EMBL" id="CBK23997.2"/>
    </source>
</evidence>
<evidence type="ECO:0000256" key="8">
    <source>
        <dbReference type="ARBA" id="ARBA00022664"/>
    </source>
</evidence>
<accession>D8M7F8</accession>
<dbReference type="GO" id="GO:0005737">
    <property type="term" value="C:cytoplasm"/>
    <property type="evidence" value="ECO:0007669"/>
    <property type="project" value="TreeGrafter"/>
</dbReference>
<keyword evidence="21" id="KW-1185">Reference proteome</keyword>
<dbReference type="SMART" id="SM00320">
    <property type="entry name" value="WD40"/>
    <property type="match status" value="7"/>
</dbReference>
<dbReference type="Pfam" id="PF08606">
    <property type="entry name" value="Prp19"/>
    <property type="match status" value="1"/>
</dbReference>
<dbReference type="Pfam" id="PF00400">
    <property type="entry name" value="WD40"/>
    <property type="match status" value="5"/>
</dbReference>
<evidence type="ECO:0000256" key="9">
    <source>
        <dbReference type="ARBA" id="ARBA00022679"/>
    </source>
</evidence>
<evidence type="ECO:0000256" key="3">
    <source>
        <dbReference type="ARBA" id="ARBA00004906"/>
    </source>
</evidence>